<dbReference type="CDD" id="cd03443">
    <property type="entry name" value="PaaI_thioesterase"/>
    <property type="match status" value="1"/>
</dbReference>
<name>A0A250XAV4_9CHLO</name>
<sequence>MFALAVKQLNQTCLILRNPSYYHSVFHKFSNNERSQESTHATWQYLASRGTRLNPCNSPLHPAVDAGLPLDPAINELSVQEAYTPGSMCFGCGPAHPDGLHLSSKRIKNGLEAHLSIPSKYCAFPGIVNGGIVSTIIDCHGNWSAAIALMDKSCLPKPPLTLTASIFVSFKEPTPPDTPLLVRSTIISIKDSTQPGVSKPSVEVDIAVYAKSSDGPDKLLAHGTVMCKRQGALRAI</sequence>
<evidence type="ECO:0000313" key="2">
    <source>
        <dbReference type="Proteomes" id="UP000232323"/>
    </source>
</evidence>
<dbReference type="Gene3D" id="3.10.129.10">
    <property type="entry name" value="Hotdog Thioesterase"/>
    <property type="match status" value="1"/>
</dbReference>
<proteinExistence type="predicted"/>
<dbReference type="Proteomes" id="UP000232323">
    <property type="component" value="Unassembled WGS sequence"/>
</dbReference>
<dbReference type="InterPro" id="IPR029069">
    <property type="entry name" value="HotDog_dom_sf"/>
</dbReference>
<protein>
    <recommendedName>
        <fullName evidence="3">Thioesterase domain-containing protein</fullName>
    </recommendedName>
</protein>
<dbReference type="OrthoDB" id="506431at2759"/>
<organism evidence="1 2">
    <name type="scientific">Chlamydomonas eustigma</name>
    <dbReference type="NCBI Taxonomy" id="1157962"/>
    <lineage>
        <taxon>Eukaryota</taxon>
        <taxon>Viridiplantae</taxon>
        <taxon>Chlorophyta</taxon>
        <taxon>core chlorophytes</taxon>
        <taxon>Chlorophyceae</taxon>
        <taxon>CS clade</taxon>
        <taxon>Chlamydomonadales</taxon>
        <taxon>Chlamydomonadaceae</taxon>
        <taxon>Chlamydomonas</taxon>
    </lineage>
</organism>
<evidence type="ECO:0008006" key="3">
    <source>
        <dbReference type="Google" id="ProtNLM"/>
    </source>
</evidence>
<dbReference type="EMBL" id="BEGY01000046">
    <property type="protein sequence ID" value="GAX79890.1"/>
    <property type="molecule type" value="Genomic_DNA"/>
</dbReference>
<keyword evidence="2" id="KW-1185">Reference proteome</keyword>
<comment type="caution">
    <text evidence="1">The sequence shown here is derived from an EMBL/GenBank/DDBJ whole genome shotgun (WGS) entry which is preliminary data.</text>
</comment>
<accession>A0A250XAV4</accession>
<dbReference type="SUPFAM" id="SSF54637">
    <property type="entry name" value="Thioesterase/thiol ester dehydrase-isomerase"/>
    <property type="match status" value="1"/>
</dbReference>
<reference evidence="1 2" key="1">
    <citation type="submission" date="2017-08" db="EMBL/GenBank/DDBJ databases">
        <title>Acidophilic green algal genome provides insights into adaptation to an acidic environment.</title>
        <authorList>
            <person name="Hirooka S."/>
            <person name="Hirose Y."/>
            <person name="Kanesaki Y."/>
            <person name="Higuchi S."/>
            <person name="Fujiwara T."/>
            <person name="Onuma R."/>
            <person name="Era A."/>
            <person name="Ohbayashi R."/>
            <person name="Uzuka A."/>
            <person name="Nozaki H."/>
            <person name="Yoshikawa H."/>
            <person name="Miyagishima S.Y."/>
        </authorList>
    </citation>
    <scope>NUCLEOTIDE SEQUENCE [LARGE SCALE GENOMIC DNA]</scope>
    <source>
        <strain evidence="1 2">NIES-2499</strain>
    </source>
</reference>
<evidence type="ECO:0000313" key="1">
    <source>
        <dbReference type="EMBL" id="GAX79890.1"/>
    </source>
</evidence>
<gene>
    <name evidence="1" type="ORF">CEUSTIGMA_g7330.t1</name>
</gene>
<dbReference type="AlphaFoldDB" id="A0A250XAV4"/>